<reference evidence="1 2" key="1">
    <citation type="submission" date="2024-04" db="EMBL/GenBank/DDBJ databases">
        <title>Tritrichomonas musculus Genome.</title>
        <authorList>
            <person name="Alves-Ferreira E."/>
            <person name="Grigg M."/>
            <person name="Lorenzi H."/>
            <person name="Galac M."/>
        </authorList>
    </citation>
    <scope>NUCLEOTIDE SEQUENCE [LARGE SCALE GENOMIC DNA]</scope>
    <source>
        <strain evidence="1 2">EAF2021</strain>
    </source>
</reference>
<accession>A0ABR2H8F0</accession>
<dbReference type="SUPFAM" id="SSF69572">
    <property type="entry name" value="Activating enzymes of the ubiquitin-like proteins"/>
    <property type="match status" value="1"/>
</dbReference>
<name>A0ABR2H8F0_9EUKA</name>
<gene>
    <name evidence="1" type="ORF">M9Y10_026799</name>
</gene>
<organism evidence="1 2">
    <name type="scientific">Tritrichomonas musculus</name>
    <dbReference type="NCBI Taxonomy" id="1915356"/>
    <lineage>
        <taxon>Eukaryota</taxon>
        <taxon>Metamonada</taxon>
        <taxon>Parabasalia</taxon>
        <taxon>Tritrichomonadida</taxon>
        <taxon>Tritrichomonadidae</taxon>
        <taxon>Tritrichomonas</taxon>
    </lineage>
</organism>
<keyword evidence="2" id="KW-1185">Reference proteome</keyword>
<proteinExistence type="predicted"/>
<dbReference type="Proteomes" id="UP001470230">
    <property type="component" value="Unassembled WGS sequence"/>
</dbReference>
<evidence type="ECO:0000313" key="2">
    <source>
        <dbReference type="Proteomes" id="UP001470230"/>
    </source>
</evidence>
<protein>
    <submittedName>
        <fullName evidence="1">SUMO-activating enzyme subunit 1</fullName>
    </submittedName>
</protein>
<comment type="caution">
    <text evidence="1">The sequence shown here is derived from an EMBL/GenBank/DDBJ whole genome shotgun (WGS) entry which is preliminary data.</text>
</comment>
<dbReference type="Gene3D" id="3.40.50.720">
    <property type="entry name" value="NAD(P)-binding Rossmann-like Domain"/>
    <property type="match status" value="1"/>
</dbReference>
<dbReference type="EMBL" id="JAPFFF010000040">
    <property type="protein sequence ID" value="KAK8841847.1"/>
    <property type="molecule type" value="Genomic_DNA"/>
</dbReference>
<evidence type="ECO:0000313" key="1">
    <source>
        <dbReference type="EMBL" id="KAK8841847.1"/>
    </source>
</evidence>
<dbReference type="InterPro" id="IPR035985">
    <property type="entry name" value="Ubiquitin-activating_enz"/>
</dbReference>
<sequence length="204" mass="23375">MDQNQFAELNRYDRQIRAWGFETQQKLHECKFLFFGVNNASLECMKNIILAGASEVHVTDTEENLDVFSHHLNFLVQLNPYCPVQIIPLSSICDIQQRQIKTDEIGKYGFICVFKNEDFFAQQVISTDKVLLFNDGAIGDIVYLRSNYISPDNDLVLTPTQQTIIGALLSQMIVDHLPPIEQSIHFQLFFDPILLSASVQQIFD</sequence>